<evidence type="ECO:0000313" key="2">
    <source>
        <dbReference type="Proteomes" id="UP000006443"/>
    </source>
</evidence>
<dbReference type="EMBL" id="ACJM01000020">
    <property type="protein sequence ID" value="EEG76300.1"/>
    <property type="molecule type" value="Genomic_DNA"/>
</dbReference>
<dbReference type="STRING" id="555088.DealDRAFT_2839"/>
<proteinExistence type="predicted"/>
<gene>
    <name evidence="1" type="ORF">DealDRAFT_2839</name>
</gene>
<dbReference type="AlphaFoldDB" id="C0GK30"/>
<protein>
    <submittedName>
        <fullName evidence="1">Uncharacterized protein</fullName>
    </submittedName>
</protein>
<accession>C0GK30</accession>
<dbReference type="RefSeq" id="WP_008518623.1">
    <property type="nucleotide sequence ID" value="NZ_ACJM01000020.1"/>
</dbReference>
<organism evidence="1 2">
    <name type="scientific">Dethiobacter alkaliphilus AHT 1</name>
    <dbReference type="NCBI Taxonomy" id="555088"/>
    <lineage>
        <taxon>Bacteria</taxon>
        <taxon>Bacillati</taxon>
        <taxon>Bacillota</taxon>
        <taxon>Dethiobacteria</taxon>
        <taxon>Dethiobacterales</taxon>
        <taxon>Dethiobacteraceae</taxon>
        <taxon>Dethiobacter</taxon>
    </lineage>
</organism>
<sequence>MKQVLLGECVLCGWQDGKRTAIESTAVAICPHCAVPVESFTQELQNTEQGE</sequence>
<evidence type="ECO:0000313" key="1">
    <source>
        <dbReference type="EMBL" id="EEG76300.1"/>
    </source>
</evidence>
<dbReference type="Proteomes" id="UP000006443">
    <property type="component" value="Unassembled WGS sequence"/>
</dbReference>
<comment type="caution">
    <text evidence="1">The sequence shown here is derived from an EMBL/GenBank/DDBJ whole genome shotgun (WGS) entry which is preliminary data.</text>
</comment>
<name>C0GK30_DETAL</name>
<reference evidence="1 2" key="1">
    <citation type="submission" date="2009-02" db="EMBL/GenBank/DDBJ databases">
        <title>Sequencing of the draft genome and assembly of Dethiobacter alkaliphilus AHT 1.</title>
        <authorList>
            <consortium name="US DOE Joint Genome Institute (JGI-PGF)"/>
            <person name="Lucas S."/>
            <person name="Copeland A."/>
            <person name="Lapidus A."/>
            <person name="Glavina del Rio T."/>
            <person name="Dalin E."/>
            <person name="Tice H."/>
            <person name="Bruce D."/>
            <person name="Goodwin L."/>
            <person name="Pitluck S."/>
            <person name="Larimer F."/>
            <person name="Land M.L."/>
            <person name="Hauser L."/>
            <person name="Muyzer G."/>
        </authorList>
    </citation>
    <scope>NUCLEOTIDE SEQUENCE [LARGE SCALE GENOMIC DNA]</scope>
    <source>
        <strain evidence="1 2">AHT 1</strain>
    </source>
</reference>
<keyword evidence="2" id="KW-1185">Reference proteome</keyword>